<dbReference type="Proteomes" id="UP000321764">
    <property type="component" value="Unassembled WGS sequence"/>
</dbReference>
<dbReference type="GO" id="GO:0009002">
    <property type="term" value="F:serine-type D-Ala-D-Ala carboxypeptidase activity"/>
    <property type="evidence" value="ECO:0007669"/>
    <property type="project" value="UniProtKB-EC"/>
</dbReference>
<keyword evidence="10 23" id="KW-0328">Glycosyltransferase</keyword>
<dbReference type="GO" id="GO:0006508">
    <property type="term" value="P:proteolysis"/>
    <property type="evidence" value="ECO:0007669"/>
    <property type="project" value="UniProtKB-KW"/>
</dbReference>
<protein>
    <recommendedName>
        <fullName evidence="6 22">Penicillin-binding protein 1B</fullName>
        <shortName evidence="23">PBP-1b</shortName>
        <shortName evidence="23">PBP1b</shortName>
    </recommendedName>
    <alternativeName>
        <fullName evidence="19 23">Murein polymerase</fullName>
    </alternativeName>
</protein>
<evidence type="ECO:0000259" key="29">
    <source>
        <dbReference type="Pfam" id="PF14814"/>
    </source>
</evidence>
<dbReference type="PIRSF" id="PIRSF002799">
    <property type="entry name" value="PBP_1b"/>
    <property type="match status" value="1"/>
</dbReference>
<feature type="compositionally biased region" description="Basic and acidic residues" evidence="25">
    <location>
        <begin position="765"/>
        <end position="776"/>
    </location>
</feature>
<feature type="domain" description="Bifunctional transglycosylase second" evidence="29">
    <location>
        <begin position="90"/>
        <end position="173"/>
    </location>
</feature>
<evidence type="ECO:0000256" key="22">
    <source>
        <dbReference type="NCBIfam" id="TIGR02071"/>
    </source>
</evidence>
<evidence type="ECO:0000256" key="13">
    <source>
        <dbReference type="ARBA" id="ARBA00022960"/>
    </source>
</evidence>
<evidence type="ECO:0000259" key="28">
    <source>
        <dbReference type="Pfam" id="PF00912"/>
    </source>
</evidence>
<evidence type="ECO:0000256" key="8">
    <source>
        <dbReference type="ARBA" id="ARBA00022645"/>
    </source>
</evidence>
<dbReference type="EMBL" id="VKAD01000001">
    <property type="protein sequence ID" value="TXR54164.1"/>
    <property type="molecule type" value="Genomic_DNA"/>
</dbReference>
<evidence type="ECO:0000256" key="2">
    <source>
        <dbReference type="ARBA" id="ARBA00004236"/>
    </source>
</evidence>
<dbReference type="NCBIfam" id="TIGR02071">
    <property type="entry name" value="PBP_1b"/>
    <property type="match status" value="1"/>
</dbReference>
<dbReference type="InterPro" id="IPR028166">
    <property type="entry name" value="UB2H"/>
</dbReference>
<dbReference type="InterPro" id="IPR011813">
    <property type="entry name" value="PBP_1b"/>
</dbReference>
<feature type="region of interest" description="Disordered" evidence="25">
    <location>
        <begin position="1"/>
        <end position="34"/>
    </location>
</feature>
<evidence type="ECO:0000256" key="5">
    <source>
        <dbReference type="ARBA" id="ARBA00007739"/>
    </source>
</evidence>
<keyword evidence="26" id="KW-0812">Transmembrane</keyword>
<name>A0A5C8Z9U6_9GAMM</name>
<dbReference type="InterPro" id="IPR012338">
    <property type="entry name" value="Beta-lactam/transpept-like"/>
</dbReference>
<evidence type="ECO:0000256" key="25">
    <source>
        <dbReference type="SAM" id="MobiDB-lite"/>
    </source>
</evidence>
<evidence type="ECO:0000256" key="14">
    <source>
        <dbReference type="ARBA" id="ARBA00022984"/>
    </source>
</evidence>
<evidence type="ECO:0000313" key="31">
    <source>
        <dbReference type="Proteomes" id="UP000321764"/>
    </source>
</evidence>
<evidence type="ECO:0000256" key="7">
    <source>
        <dbReference type="ARBA" id="ARBA00022475"/>
    </source>
</evidence>
<evidence type="ECO:0000256" key="15">
    <source>
        <dbReference type="ARBA" id="ARBA00023136"/>
    </source>
</evidence>
<evidence type="ECO:0000256" key="4">
    <source>
        <dbReference type="ARBA" id="ARBA00007090"/>
    </source>
</evidence>
<keyword evidence="18 23" id="KW-0961">Cell wall biogenesis/degradation</keyword>
<comment type="pathway">
    <text evidence="3 23">Cell wall biogenesis; peptidoglycan biosynthesis.</text>
</comment>
<comment type="catalytic activity">
    <reaction evidence="21">
        <text>[GlcNAc-(1-&gt;4)-Mur2Ac(oyl-L-Ala-gamma-D-Glu-L-Lys-D-Ala-D-Ala)](n)-di-trans,octa-cis-undecaprenyl diphosphate + beta-D-GlcNAc-(1-&gt;4)-Mur2Ac(oyl-L-Ala-gamma-D-Glu-L-Lys-D-Ala-D-Ala)-di-trans,octa-cis-undecaprenyl diphosphate = [GlcNAc-(1-&gt;4)-Mur2Ac(oyl-L-Ala-gamma-D-Glu-L-Lys-D-Ala-D-Ala)](n+1)-di-trans,octa-cis-undecaprenyl diphosphate + di-trans,octa-cis-undecaprenyl diphosphate + H(+)</text>
        <dbReference type="Rhea" id="RHEA:23708"/>
        <dbReference type="Rhea" id="RHEA-COMP:9602"/>
        <dbReference type="Rhea" id="RHEA-COMP:9603"/>
        <dbReference type="ChEBI" id="CHEBI:15378"/>
        <dbReference type="ChEBI" id="CHEBI:58405"/>
        <dbReference type="ChEBI" id="CHEBI:60033"/>
        <dbReference type="ChEBI" id="CHEBI:78435"/>
        <dbReference type="EC" id="2.4.99.28"/>
    </reaction>
</comment>
<feature type="active site" description="Proton donor; for transglycosylase activity" evidence="24">
    <location>
        <position position="209"/>
    </location>
</feature>
<dbReference type="PANTHER" id="PTHR32282">
    <property type="entry name" value="BINDING PROTEIN TRANSPEPTIDASE, PUTATIVE-RELATED"/>
    <property type="match status" value="1"/>
</dbReference>
<keyword evidence="13 23" id="KW-0133">Cell shape</keyword>
<reference evidence="30 31" key="1">
    <citation type="submission" date="2019-07" db="EMBL/GenBank/DDBJ databases">
        <title>Reinekea sp. strain SSH23 genome sequencing and assembly.</title>
        <authorList>
            <person name="Kim I."/>
        </authorList>
    </citation>
    <scope>NUCLEOTIDE SEQUENCE [LARGE SCALE GENOMIC DNA]</scope>
    <source>
        <strain evidence="30 31">SSH23</strain>
    </source>
</reference>
<dbReference type="Pfam" id="PF00905">
    <property type="entry name" value="Transpeptidase"/>
    <property type="match status" value="1"/>
</dbReference>
<dbReference type="SUPFAM" id="SSF56601">
    <property type="entry name" value="beta-lactamase/transpeptidase-like"/>
    <property type="match status" value="1"/>
</dbReference>
<keyword evidence="7" id="KW-1003">Cell membrane</keyword>
<keyword evidence="17" id="KW-0511">Multifunctional enzyme</keyword>
<keyword evidence="14 23" id="KW-0573">Peptidoglycan synthesis</keyword>
<dbReference type="InterPro" id="IPR023346">
    <property type="entry name" value="Lysozyme-like_dom_sf"/>
</dbReference>
<evidence type="ECO:0000256" key="1">
    <source>
        <dbReference type="ARBA" id="ARBA00002624"/>
    </source>
</evidence>
<evidence type="ECO:0000256" key="10">
    <source>
        <dbReference type="ARBA" id="ARBA00022676"/>
    </source>
</evidence>
<dbReference type="GO" id="GO:0005886">
    <property type="term" value="C:plasma membrane"/>
    <property type="evidence" value="ECO:0007669"/>
    <property type="project" value="UniProtKB-SubCell"/>
</dbReference>
<comment type="similarity">
    <text evidence="5 23">In the N-terminal section; belongs to the glycosyltransferase 51 family.</text>
</comment>
<evidence type="ECO:0000259" key="27">
    <source>
        <dbReference type="Pfam" id="PF00905"/>
    </source>
</evidence>
<keyword evidence="26" id="KW-1133">Transmembrane helix</keyword>
<proteinExistence type="inferred from homology"/>
<evidence type="ECO:0000256" key="21">
    <source>
        <dbReference type="ARBA" id="ARBA00049902"/>
    </source>
</evidence>
<keyword evidence="16" id="KW-0046">Antibiotic resistance</keyword>
<organism evidence="30 31">
    <name type="scientific">Reinekea thalattae</name>
    <dbReference type="NCBI Taxonomy" id="2593301"/>
    <lineage>
        <taxon>Bacteria</taxon>
        <taxon>Pseudomonadati</taxon>
        <taxon>Pseudomonadota</taxon>
        <taxon>Gammaproteobacteria</taxon>
        <taxon>Oceanospirillales</taxon>
        <taxon>Saccharospirillaceae</taxon>
        <taxon>Reinekea</taxon>
    </lineage>
</organism>
<evidence type="ECO:0000256" key="6">
    <source>
        <dbReference type="ARBA" id="ARBA00018637"/>
    </source>
</evidence>
<dbReference type="InterPro" id="IPR001460">
    <property type="entry name" value="PCN-bd_Tpept"/>
</dbReference>
<dbReference type="GO" id="GO:0008658">
    <property type="term" value="F:penicillin binding"/>
    <property type="evidence" value="ECO:0007669"/>
    <property type="project" value="UniProtKB-UniRule"/>
</dbReference>
<dbReference type="InterPro" id="IPR036950">
    <property type="entry name" value="PBP_transglycosylase"/>
</dbReference>
<dbReference type="Pfam" id="PF14814">
    <property type="entry name" value="UB2H"/>
    <property type="match status" value="1"/>
</dbReference>
<dbReference type="GO" id="GO:0009274">
    <property type="term" value="C:peptidoglycan-based cell wall"/>
    <property type="evidence" value="ECO:0007669"/>
    <property type="project" value="UniProtKB-UniRule"/>
</dbReference>
<keyword evidence="31" id="KW-1185">Reference proteome</keyword>
<dbReference type="Gene3D" id="3.40.710.10">
    <property type="entry name" value="DD-peptidase/beta-lactamase superfamily"/>
    <property type="match status" value="1"/>
</dbReference>
<dbReference type="GO" id="GO:0008955">
    <property type="term" value="F:peptidoglycan glycosyltransferase activity"/>
    <property type="evidence" value="ECO:0007669"/>
    <property type="project" value="UniProtKB-UniRule"/>
</dbReference>
<gene>
    <name evidence="30" type="primary">mrcB</name>
    <name evidence="30" type="ORF">FME95_06405</name>
</gene>
<evidence type="ECO:0000256" key="20">
    <source>
        <dbReference type="ARBA" id="ARBA00034000"/>
    </source>
</evidence>
<dbReference type="GO" id="GO:0030288">
    <property type="term" value="C:outer membrane-bounded periplasmic space"/>
    <property type="evidence" value="ECO:0007669"/>
    <property type="project" value="TreeGrafter"/>
</dbReference>
<feature type="compositionally biased region" description="Low complexity" evidence="25">
    <location>
        <begin position="1"/>
        <end position="17"/>
    </location>
</feature>
<feature type="domain" description="Penicillin-binding protein transpeptidase" evidence="27">
    <location>
        <begin position="450"/>
        <end position="701"/>
    </location>
</feature>
<keyword evidence="9" id="KW-0645">Protease</keyword>
<feature type="transmembrane region" description="Helical" evidence="26">
    <location>
        <begin position="42"/>
        <end position="63"/>
    </location>
</feature>
<sequence>MTKKNTTTQSSRSASARSSKKPQPKRSTRKAKKASTGRFARVAKLFMQLSLIGFCLLIFWMIYLNALVREGFEGRRFQVPARVYSEAQELYAGAPVRQQTLVDLLDQLGYLQSSSVSQPGRYHQQGSTILLYSRGFDFWDGPEPSQKLLIRFNSQGVQSVSNMAGKAVLLTRLDPLYLGQIYPGVVEDRLLYKLEDLPERLVLGLVLVEDNRFFEHWGISFRGIARALFANLTSGSTQQGGSTLTNQLVKNMYLTPEKTIIRKVNEALMSIILEFHYGKNEILETYMNEVYIGQQGARSINGFGLAAQFFYGTTIEGLSIQQQAMLVGLIKGPSYYNPRRNPERAKVRRNVVLKVWHEQQLISDYEYRIAVNAPLGVTDKPGQANFPAFMEALRVQLQRDYRKDDLLAEGLRIYTTLDPVAQETLELNVHASVSEAERNYRIESGSLQAAAVMTRPSTADVLAMTGNRYAKETGFNRALHAYRPVGSLMKPAVYIAALENGYSLASNIDDSDVSVATREGDIWQPLNYDKQSHGSPMLINALAKSYNQATARLGMQVGLVNVFDVIERLGVEGDVPLVPSVMLGAHEMSPMQVAQMYQTISGNGFYSPLNFIRAVSHPDRGVIQRFDLKVDQRFSADVSYLIQTALHEGTLTGTSARIGRELPSYWWAAGKTGTTDGNRDAWYAGFTGDRQLVVWVGRDDNEETPLVGSTGALPIWMRVMKELQPIQERRSVPSSIKYLTVNESGINVPERCDNTISLPFINGTEPEKSNRCRSENETQQEASEKSWWQKVFD</sequence>
<dbReference type="SUPFAM" id="SSF53955">
    <property type="entry name" value="Lysozyme-like"/>
    <property type="match status" value="1"/>
</dbReference>
<comment type="similarity">
    <text evidence="4 23">In the C-terminal section; belongs to the transpeptidase family.</text>
</comment>
<evidence type="ECO:0000256" key="11">
    <source>
        <dbReference type="ARBA" id="ARBA00022679"/>
    </source>
</evidence>
<dbReference type="RefSeq" id="WP_147713563.1">
    <property type="nucleotide sequence ID" value="NZ_VKAD01000001.1"/>
</dbReference>
<dbReference type="GO" id="GO:0009252">
    <property type="term" value="P:peptidoglycan biosynthetic process"/>
    <property type="evidence" value="ECO:0007669"/>
    <property type="project" value="UniProtKB-UniRule"/>
</dbReference>
<keyword evidence="8" id="KW-0121">Carboxypeptidase</keyword>
<feature type="domain" description="Glycosyl transferase family 51" evidence="28">
    <location>
        <begin position="186"/>
        <end position="354"/>
    </location>
</feature>
<feature type="active site" description="Acyl-ester intermediate; for transpeptidase activity" evidence="24">
    <location>
        <position position="487"/>
    </location>
</feature>
<comment type="caution">
    <text evidence="30">The sequence shown here is derived from an EMBL/GenBank/DDBJ whole genome shotgun (WGS) entry which is preliminary data.</text>
</comment>
<dbReference type="GO" id="GO:0071555">
    <property type="term" value="P:cell wall organization"/>
    <property type="evidence" value="ECO:0007669"/>
    <property type="project" value="UniProtKB-UniRule"/>
</dbReference>
<evidence type="ECO:0000256" key="19">
    <source>
        <dbReference type="ARBA" id="ARBA00032454"/>
    </source>
</evidence>
<dbReference type="Gene3D" id="1.10.3810.10">
    <property type="entry name" value="Biosynthetic peptidoglycan transglycosylase-like"/>
    <property type="match status" value="1"/>
</dbReference>
<dbReference type="UniPathway" id="UPA00219"/>
<dbReference type="Pfam" id="PF00912">
    <property type="entry name" value="Transgly"/>
    <property type="match status" value="1"/>
</dbReference>
<evidence type="ECO:0000256" key="17">
    <source>
        <dbReference type="ARBA" id="ARBA00023268"/>
    </source>
</evidence>
<accession>A0A5C8Z9U6</accession>
<feature type="region of interest" description="Disordered" evidence="25">
    <location>
        <begin position="765"/>
        <end position="793"/>
    </location>
</feature>
<comment type="catalytic activity">
    <reaction evidence="20">
        <text>Preferential cleavage: (Ac)2-L-Lys-D-Ala-|-D-Ala. Also transpeptidation of peptidyl-alanyl moieties that are N-acyl substituents of D-alanine.</text>
        <dbReference type="EC" id="3.4.16.4"/>
    </reaction>
</comment>
<dbReference type="GO" id="GO:0046677">
    <property type="term" value="P:response to antibiotic"/>
    <property type="evidence" value="ECO:0007669"/>
    <property type="project" value="UniProtKB-UniRule"/>
</dbReference>
<feature type="compositionally biased region" description="Basic residues" evidence="25">
    <location>
        <begin position="18"/>
        <end position="34"/>
    </location>
</feature>
<evidence type="ECO:0000256" key="9">
    <source>
        <dbReference type="ARBA" id="ARBA00022670"/>
    </source>
</evidence>
<dbReference type="GO" id="GO:0008360">
    <property type="term" value="P:regulation of cell shape"/>
    <property type="evidence" value="ECO:0007669"/>
    <property type="project" value="UniProtKB-UniRule"/>
</dbReference>
<dbReference type="PANTHER" id="PTHR32282:SF11">
    <property type="entry name" value="PENICILLIN-BINDING PROTEIN 1B"/>
    <property type="match status" value="1"/>
</dbReference>
<dbReference type="InterPro" id="IPR050396">
    <property type="entry name" value="Glycosyltr_51/Transpeptidase"/>
</dbReference>
<evidence type="ECO:0000256" key="18">
    <source>
        <dbReference type="ARBA" id="ARBA00023316"/>
    </source>
</evidence>
<keyword evidence="12" id="KW-0378">Hydrolase</keyword>
<evidence type="ECO:0000313" key="30">
    <source>
        <dbReference type="EMBL" id="TXR54164.1"/>
    </source>
</evidence>
<evidence type="ECO:0000256" key="23">
    <source>
        <dbReference type="PIRNR" id="PIRNR002799"/>
    </source>
</evidence>
<dbReference type="Gene3D" id="3.30.2060.10">
    <property type="entry name" value="Penicillin-binding protein 1b domain"/>
    <property type="match status" value="1"/>
</dbReference>
<evidence type="ECO:0000256" key="3">
    <source>
        <dbReference type="ARBA" id="ARBA00004752"/>
    </source>
</evidence>
<evidence type="ECO:0000256" key="26">
    <source>
        <dbReference type="SAM" id="Phobius"/>
    </source>
</evidence>
<evidence type="ECO:0000256" key="24">
    <source>
        <dbReference type="PIRSR" id="PIRSR002799-1"/>
    </source>
</evidence>
<dbReference type="OrthoDB" id="9766909at2"/>
<dbReference type="InterPro" id="IPR001264">
    <property type="entry name" value="Glyco_trans_51"/>
</dbReference>
<evidence type="ECO:0000256" key="16">
    <source>
        <dbReference type="ARBA" id="ARBA00023251"/>
    </source>
</evidence>
<evidence type="ECO:0000256" key="12">
    <source>
        <dbReference type="ARBA" id="ARBA00022801"/>
    </source>
</evidence>
<comment type="function">
    <text evidence="1 23">Cell wall formation. Synthesis of cross-linked peptidoglycan from the lipid intermediates. The enzyme has a penicillin-insensitive transglycosylase N-terminal domain (formation of linear glycan strands) and a penicillin-sensitive transpeptidase C-terminal domain (cross-linking of the peptide subunits).</text>
</comment>
<keyword evidence="11 23" id="KW-0808">Transferase</keyword>
<dbReference type="AlphaFoldDB" id="A0A5C8Z9U6"/>
<comment type="subcellular location">
    <subcellularLocation>
        <location evidence="2">Cell membrane</location>
    </subcellularLocation>
</comment>
<keyword evidence="15 26" id="KW-0472">Membrane</keyword>